<dbReference type="Pfam" id="PF01381">
    <property type="entry name" value="HTH_3"/>
    <property type="match status" value="1"/>
</dbReference>
<dbReference type="SMART" id="SM00530">
    <property type="entry name" value="HTH_XRE"/>
    <property type="match status" value="1"/>
</dbReference>
<keyword evidence="3" id="KW-1185">Reference proteome</keyword>
<dbReference type="InterPro" id="IPR010982">
    <property type="entry name" value="Lambda_DNA-bd_dom_sf"/>
</dbReference>
<dbReference type="Proteomes" id="UP000320055">
    <property type="component" value="Unassembled WGS sequence"/>
</dbReference>
<dbReference type="CDD" id="cd00093">
    <property type="entry name" value="HTH_XRE"/>
    <property type="match status" value="1"/>
</dbReference>
<accession>A0A563W5F3</accession>
<evidence type="ECO:0000259" key="1">
    <source>
        <dbReference type="PROSITE" id="PS50943"/>
    </source>
</evidence>
<dbReference type="EMBL" id="CAACVJ010000706">
    <property type="protein sequence ID" value="VEP18931.1"/>
    <property type="molecule type" value="Genomic_DNA"/>
</dbReference>
<dbReference type="GO" id="GO:0003677">
    <property type="term" value="F:DNA binding"/>
    <property type="evidence" value="ECO:0007669"/>
    <property type="project" value="InterPro"/>
</dbReference>
<dbReference type="InterPro" id="IPR001387">
    <property type="entry name" value="Cro/C1-type_HTH"/>
</dbReference>
<sequence>MWNEFIIDMGTCLSFAQWLLWKRKSRKLSQGKIALALEVDRSTISNWENEVSIPKLDPLQTFTLCEMLDVELSELAKAFKGEFEVK</sequence>
<proteinExistence type="predicted"/>
<name>A0A563W5F3_9CYAN</name>
<dbReference type="AlphaFoldDB" id="A0A563W5F3"/>
<evidence type="ECO:0000313" key="3">
    <source>
        <dbReference type="Proteomes" id="UP000320055"/>
    </source>
</evidence>
<organism evidence="2 3">
    <name type="scientific">Hyella patelloides LEGE 07179</name>
    <dbReference type="NCBI Taxonomy" id="945734"/>
    <lineage>
        <taxon>Bacteria</taxon>
        <taxon>Bacillati</taxon>
        <taxon>Cyanobacteriota</taxon>
        <taxon>Cyanophyceae</taxon>
        <taxon>Pleurocapsales</taxon>
        <taxon>Hyellaceae</taxon>
        <taxon>Hyella</taxon>
    </lineage>
</organism>
<feature type="domain" description="HTH cro/C1-type" evidence="1">
    <location>
        <begin position="23"/>
        <end position="75"/>
    </location>
</feature>
<gene>
    <name evidence="2" type="ORF">H1P_970004</name>
</gene>
<dbReference type="RefSeq" id="WP_186375977.1">
    <property type="nucleotide sequence ID" value="NZ_LR213853.1"/>
</dbReference>
<dbReference type="PROSITE" id="PS50943">
    <property type="entry name" value="HTH_CROC1"/>
    <property type="match status" value="1"/>
</dbReference>
<protein>
    <recommendedName>
        <fullName evidence="1">HTH cro/C1-type domain-containing protein</fullName>
    </recommendedName>
</protein>
<dbReference type="Gene3D" id="1.10.260.40">
    <property type="entry name" value="lambda repressor-like DNA-binding domains"/>
    <property type="match status" value="1"/>
</dbReference>
<reference evidence="2 3" key="1">
    <citation type="submission" date="2019-01" db="EMBL/GenBank/DDBJ databases">
        <authorList>
            <person name="Brito A."/>
        </authorList>
    </citation>
    <scope>NUCLEOTIDE SEQUENCE [LARGE SCALE GENOMIC DNA]</scope>
    <source>
        <strain evidence="2">1</strain>
    </source>
</reference>
<dbReference type="SUPFAM" id="SSF47413">
    <property type="entry name" value="lambda repressor-like DNA-binding domains"/>
    <property type="match status" value="1"/>
</dbReference>
<evidence type="ECO:0000313" key="2">
    <source>
        <dbReference type="EMBL" id="VEP18931.1"/>
    </source>
</evidence>